<keyword evidence="1" id="KW-0325">Glycoprotein</keyword>
<dbReference type="EMBL" id="KQ090427">
    <property type="protein sequence ID" value="KMS95877.1"/>
    <property type="molecule type" value="Genomic_DNA"/>
</dbReference>
<evidence type="ECO:0000259" key="2">
    <source>
        <dbReference type="Pfam" id="PF14380"/>
    </source>
</evidence>
<evidence type="ECO:0000313" key="3">
    <source>
        <dbReference type="EMBL" id="KMS95877.1"/>
    </source>
</evidence>
<keyword evidence="4" id="KW-1185">Reference proteome</keyword>
<feature type="domain" description="Wall-associated receptor kinase C-terminal" evidence="2">
    <location>
        <begin position="17"/>
        <end position="58"/>
    </location>
</feature>
<evidence type="ECO:0000313" key="4">
    <source>
        <dbReference type="Proteomes" id="UP000035740"/>
    </source>
</evidence>
<dbReference type="Gramene" id="KMS95877">
    <property type="protein sequence ID" value="KMS95877"/>
    <property type="gene ID" value="BVRB_004170"/>
</dbReference>
<proteinExistence type="predicted"/>
<dbReference type="Proteomes" id="UP000035740">
    <property type="component" value="Unassembled WGS sequence"/>
</dbReference>
<protein>
    <recommendedName>
        <fullName evidence="2">Wall-associated receptor kinase C-terminal domain-containing protein</fullName>
    </recommendedName>
</protein>
<accession>A0A0J8B7V4</accession>
<gene>
    <name evidence="3" type="ORF">BVRB_004170</name>
</gene>
<reference evidence="3 4" key="1">
    <citation type="journal article" date="2014" name="Nature">
        <title>The genome of the recently domesticated crop plant sugar beet (Beta vulgaris).</title>
        <authorList>
            <person name="Dohm J.C."/>
            <person name="Minoche A.E."/>
            <person name="Holtgrawe D."/>
            <person name="Capella-Gutierrez S."/>
            <person name="Zakrzewski F."/>
            <person name="Tafer H."/>
            <person name="Rupp O."/>
            <person name="Sorensen T.R."/>
            <person name="Stracke R."/>
            <person name="Reinhardt R."/>
            <person name="Goesmann A."/>
            <person name="Kraft T."/>
            <person name="Schulz B."/>
            <person name="Stadler P.F."/>
            <person name="Schmidt T."/>
            <person name="Gabaldon T."/>
            <person name="Lehrach H."/>
            <person name="Weisshaar B."/>
            <person name="Himmelbauer H."/>
        </authorList>
    </citation>
    <scope>NUCLEOTIDE SEQUENCE [LARGE SCALE GENOMIC DNA]</scope>
    <source>
        <tissue evidence="3">Taproot</tissue>
    </source>
</reference>
<dbReference type="OrthoDB" id="657943at2759"/>
<organism evidence="3 4">
    <name type="scientific">Beta vulgaris subsp. vulgaris</name>
    <name type="common">Beet</name>
    <dbReference type="NCBI Taxonomy" id="3555"/>
    <lineage>
        <taxon>Eukaryota</taxon>
        <taxon>Viridiplantae</taxon>
        <taxon>Streptophyta</taxon>
        <taxon>Embryophyta</taxon>
        <taxon>Tracheophyta</taxon>
        <taxon>Spermatophyta</taxon>
        <taxon>Magnoliopsida</taxon>
        <taxon>eudicotyledons</taxon>
        <taxon>Gunneridae</taxon>
        <taxon>Pentapetalae</taxon>
        <taxon>Caryophyllales</taxon>
        <taxon>Chenopodiaceae</taxon>
        <taxon>Betoideae</taxon>
        <taxon>Beta</taxon>
    </lineage>
</organism>
<name>A0A0J8B7V4_BETVV</name>
<dbReference type="Pfam" id="PF14380">
    <property type="entry name" value="WAK_assoc"/>
    <property type="match status" value="1"/>
</dbReference>
<dbReference type="InterPro" id="IPR032872">
    <property type="entry name" value="WAK_assoc_C"/>
</dbReference>
<dbReference type="AlphaFoldDB" id="A0A0J8B7V4"/>
<sequence length="78" mass="8883">MVGQCNGVVIEVPYNDEDMKDGRIIDMLESGVLLNWKAYNCTACLESKGQCGYDAMEKKEKVRESRDHNHIFSKKSIL</sequence>
<evidence type="ECO:0000256" key="1">
    <source>
        <dbReference type="ARBA" id="ARBA00023180"/>
    </source>
</evidence>